<keyword evidence="6" id="KW-1185">Reference proteome</keyword>
<dbReference type="GO" id="GO:0030686">
    <property type="term" value="C:90S preribosome"/>
    <property type="evidence" value="ECO:0007669"/>
    <property type="project" value="InterPro"/>
</dbReference>
<comment type="subcellular location">
    <subcellularLocation>
        <location evidence="1">Nucleus</location>
        <location evidence="1">Nucleolus</location>
    </subcellularLocation>
</comment>
<protein>
    <recommendedName>
        <fullName evidence="7">Ribosome biogenesis protein slx9-like</fullName>
    </recommendedName>
</protein>
<dbReference type="InterPro" id="IPR028160">
    <property type="entry name" value="Slx9-like"/>
</dbReference>
<evidence type="ECO:0000256" key="4">
    <source>
        <dbReference type="SAM" id="MobiDB-lite"/>
    </source>
</evidence>
<dbReference type="OrthoDB" id="18703at2759"/>
<dbReference type="AlphaFoldDB" id="A0A210PHC4"/>
<evidence type="ECO:0000256" key="2">
    <source>
        <dbReference type="ARBA" id="ARBA00011022"/>
    </source>
</evidence>
<evidence type="ECO:0000313" key="5">
    <source>
        <dbReference type="EMBL" id="OWF35894.1"/>
    </source>
</evidence>
<comment type="caution">
    <text evidence="5">The sequence shown here is derived from an EMBL/GenBank/DDBJ whole genome shotgun (WGS) entry which is preliminary data.</text>
</comment>
<sequence length="210" mass="23998">MGKMKKNRQKYHAAAKKKEDSKVEIVDMHDMETDTKFPPTLLSPAEKDGSLFKGLKINKETLKQELPDFDTRSTITSKSLRGLNMKKKDKRKLKHDLWMKKLNSIDTAKKEAKAKKKRQQTPVVGDIGILGDALPTLDLLLKGSTGPKSSDNKETTKKCIPKEKQRKKQMMNDISLFKQVLAHPSFIENPTDTIKEHLQNKLLQEQEMDT</sequence>
<keyword evidence="3" id="KW-0539">Nucleus</keyword>
<dbReference type="EMBL" id="NEDP02076699">
    <property type="protein sequence ID" value="OWF35894.1"/>
    <property type="molecule type" value="Genomic_DNA"/>
</dbReference>
<dbReference type="Pfam" id="PF15341">
    <property type="entry name" value="SLX9"/>
    <property type="match status" value="1"/>
</dbReference>
<organism evidence="5 6">
    <name type="scientific">Mizuhopecten yessoensis</name>
    <name type="common">Japanese scallop</name>
    <name type="synonym">Patinopecten yessoensis</name>
    <dbReference type="NCBI Taxonomy" id="6573"/>
    <lineage>
        <taxon>Eukaryota</taxon>
        <taxon>Metazoa</taxon>
        <taxon>Spiralia</taxon>
        <taxon>Lophotrochozoa</taxon>
        <taxon>Mollusca</taxon>
        <taxon>Bivalvia</taxon>
        <taxon>Autobranchia</taxon>
        <taxon>Pteriomorphia</taxon>
        <taxon>Pectinida</taxon>
        <taxon>Pectinoidea</taxon>
        <taxon>Pectinidae</taxon>
        <taxon>Mizuhopecten</taxon>
    </lineage>
</organism>
<name>A0A210PHC4_MIZYE</name>
<feature type="region of interest" description="Disordered" evidence="4">
    <location>
        <begin position="1"/>
        <end position="24"/>
    </location>
</feature>
<accession>A0A210PHC4</accession>
<evidence type="ECO:0000256" key="3">
    <source>
        <dbReference type="ARBA" id="ARBA00023242"/>
    </source>
</evidence>
<gene>
    <name evidence="5" type="ORF">KP79_PYT03300</name>
</gene>
<dbReference type="PANTHER" id="PTHR31109:SF2">
    <property type="entry name" value="RIBOSOME BIOGENESIS PROTEIN SLX9 HOMOLOG"/>
    <property type="match status" value="1"/>
</dbReference>
<dbReference type="GO" id="GO:0005730">
    <property type="term" value="C:nucleolus"/>
    <property type="evidence" value="ECO:0007669"/>
    <property type="project" value="UniProtKB-SubCell"/>
</dbReference>
<dbReference type="Proteomes" id="UP000242188">
    <property type="component" value="Unassembled WGS sequence"/>
</dbReference>
<dbReference type="PANTHER" id="PTHR31109">
    <property type="entry name" value="PROTEIN FAM207A"/>
    <property type="match status" value="1"/>
</dbReference>
<dbReference type="GO" id="GO:0030688">
    <property type="term" value="C:preribosome, small subunit precursor"/>
    <property type="evidence" value="ECO:0007669"/>
    <property type="project" value="InterPro"/>
</dbReference>
<reference evidence="5 6" key="1">
    <citation type="journal article" date="2017" name="Nat. Ecol. Evol.">
        <title>Scallop genome provides insights into evolution of bilaterian karyotype and development.</title>
        <authorList>
            <person name="Wang S."/>
            <person name="Zhang J."/>
            <person name="Jiao W."/>
            <person name="Li J."/>
            <person name="Xun X."/>
            <person name="Sun Y."/>
            <person name="Guo X."/>
            <person name="Huan P."/>
            <person name="Dong B."/>
            <person name="Zhang L."/>
            <person name="Hu X."/>
            <person name="Sun X."/>
            <person name="Wang J."/>
            <person name="Zhao C."/>
            <person name="Wang Y."/>
            <person name="Wang D."/>
            <person name="Huang X."/>
            <person name="Wang R."/>
            <person name="Lv J."/>
            <person name="Li Y."/>
            <person name="Zhang Z."/>
            <person name="Liu B."/>
            <person name="Lu W."/>
            <person name="Hui Y."/>
            <person name="Liang J."/>
            <person name="Zhou Z."/>
            <person name="Hou R."/>
            <person name="Li X."/>
            <person name="Liu Y."/>
            <person name="Li H."/>
            <person name="Ning X."/>
            <person name="Lin Y."/>
            <person name="Zhao L."/>
            <person name="Xing Q."/>
            <person name="Dou J."/>
            <person name="Li Y."/>
            <person name="Mao J."/>
            <person name="Guo H."/>
            <person name="Dou H."/>
            <person name="Li T."/>
            <person name="Mu C."/>
            <person name="Jiang W."/>
            <person name="Fu Q."/>
            <person name="Fu X."/>
            <person name="Miao Y."/>
            <person name="Liu J."/>
            <person name="Yu Q."/>
            <person name="Li R."/>
            <person name="Liao H."/>
            <person name="Li X."/>
            <person name="Kong Y."/>
            <person name="Jiang Z."/>
            <person name="Chourrout D."/>
            <person name="Li R."/>
            <person name="Bao Z."/>
        </authorList>
    </citation>
    <scope>NUCLEOTIDE SEQUENCE [LARGE SCALE GENOMIC DNA]</scope>
    <source>
        <strain evidence="5 6">PY_sf001</strain>
    </source>
</reference>
<feature type="compositionally biased region" description="Basic residues" evidence="4">
    <location>
        <begin position="1"/>
        <end position="15"/>
    </location>
</feature>
<evidence type="ECO:0000256" key="1">
    <source>
        <dbReference type="ARBA" id="ARBA00004604"/>
    </source>
</evidence>
<comment type="similarity">
    <text evidence="2">Belongs to the SLX9 family.</text>
</comment>
<feature type="region of interest" description="Disordered" evidence="4">
    <location>
        <begin position="143"/>
        <end position="168"/>
    </location>
</feature>
<proteinExistence type="inferred from homology"/>
<dbReference type="GO" id="GO:0000462">
    <property type="term" value="P:maturation of SSU-rRNA from tricistronic rRNA transcript (SSU-rRNA, 5.8S rRNA, LSU-rRNA)"/>
    <property type="evidence" value="ECO:0007669"/>
    <property type="project" value="InterPro"/>
</dbReference>
<evidence type="ECO:0000313" key="6">
    <source>
        <dbReference type="Proteomes" id="UP000242188"/>
    </source>
</evidence>
<evidence type="ECO:0008006" key="7">
    <source>
        <dbReference type="Google" id="ProtNLM"/>
    </source>
</evidence>
<feature type="compositionally biased region" description="Basic and acidic residues" evidence="4">
    <location>
        <begin position="150"/>
        <end position="163"/>
    </location>
</feature>